<dbReference type="InterPro" id="IPR005702">
    <property type="entry name" value="Wzc-like_C"/>
</dbReference>
<sequence length="545" mass="56919">MELRDYLDVARKRWRVIVAVTLAVVAAAALWTATTTRTYASTTQFFVSTSGGDNAASLQQGNTFTQARVKSYTQLLESPKILDPVIAATGLDTTAAALAGQISATVPLDTVVIEVTVTDTSATRAADIARAIAGTFPKAIADIEQVQSDQQSPVKVTVVKQAAVDPTPVSPRPARNLALGLALGLLLGAAVAVLRDVLDQRVKSSRDLESVTDATVIGGIAYDADAGDHPLIVQVDPRSPRAEAFRSVRTNLQFIDVTDAPRTIVVTSSVAGEGKSTTVANLGLTLAETGHSVAIIEGDLRRPRLLEYLGFEGAVGLTDVLIGRLEAHEAMQQFGRSDLWLLGAGPIPPNPSELLGSPSMAALIERLGQRFDHVLIDAPPLLPVTDAAVLSTLVDGAVVVVGAGVVTRDQLRHALDSLEAVNGRVLGVILNRLQAGEGGAYGTYAYDYSADTERTTARGPGRLPAWLTRGSRGSARPGRYGRGRTGTDAAEAVTGGADAVAPARATTRTGAPAGRTGIRPTPPRTDDPRAGDADAAAPRPEVARR</sequence>
<dbReference type="CDD" id="cd05387">
    <property type="entry name" value="BY-kinase"/>
    <property type="match status" value="1"/>
</dbReference>
<dbReference type="GO" id="GO:0005886">
    <property type="term" value="C:plasma membrane"/>
    <property type="evidence" value="ECO:0007669"/>
    <property type="project" value="UniProtKB-SubCell"/>
</dbReference>
<comment type="similarity">
    <text evidence="3">Belongs to the CpsD/CapB family.</text>
</comment>
<evidence type="ECO:0000256" key="4">
    <source>
        <dbReference type="ARBA" id="ARBA00011903"/>
    </source>
</evidence>
<evidence type="ECO:0000256" key="15">
    <source>
        <dbReference type="SAM" id="MobiDB-lite"/>
    </source>
</evidence>
<keyword evidence="12" id="KW-0472">Membrane</keyword>
<reference evidence="17 18" key="1">
    <citation type="submission" date="2018-10" db="EMBL/GenBank/DDBJ databases">
        <title>Sequencing the genomes of 1000 actinobacteria strains.</title>
        <authorList>
            <person name="Klenk H.-P."/>
        </authorList>
    </citation>
    <scope>NUCLEOTIDE SEQUENCE [LARGE SCALE GENOMIC DNA]</scope>
    <source>
        <strain evidence="17 18">DSM 44267</strain>
    </source>
</reference>
<feature type="region of interest" description="Disordered" evidence="15">
    <location>
        <begin position="455"/>
        <end position="545"/>
    </location>
</feature>
<evidence type="ECO:0000256" key="10">
    <source>
        <dbReference type="ARBA" id="ARBA00022840"/>
    </source>
</evidence>
<dbReference type="InterPro" id="IPR027417">
    <property type="entry name" value="P-loop_NTPase"/>
</dbReference>
<dbReference type="EMBL" id="RBXT01000001">
    <property type="protein sequence ID" value="RKT79763.1"/>
    <property type="molecule type" value="Genomic_DNA"/>
</dbReference>
<dbReference type="GO" id="GO:0005524">
    <property type="term" value="F:ATP binding"/>
    <property type="evidence" value="ECO:0007669"/>
    <property type="project" value="UniProtKB-KW"/>
</dbReference>
<dbReference type="InterPro" id="IPR033756">
    <property type="entry name" value="YlxH/NBP35"/>
</dbReference>
<evidence type="ECO:0000256" key="6">
    <source>
        <dbReference type="ARBA" id="ARBA00022679"/>
    </source>
</evidence>
<evidence type="ECO:0000256" key="7">
    <source>
        <dbReference type="ARBA" id="ARBA00022692"/>
    </source>
</evidence>
<dbReference type="InterPro" id="IPR050445">
    <property type="entry name" value="Bact_polysacc_biosynth/exp"/>
</dbReference>
<dbReference type="PANTHER" id="PTHR32309:SF13">
    <property type="entry name" value="FERRIC ENTEROBACTIN TRANSPORT PROTEIN FEPE"/>
    <property type="match status" value="1"/>
</dbReference>
<evidence type="ECO:0000256" key="3">
    <source>
        <dbReference type="ARBA" id="ARBA00007316"/>
    </source>
</evidence>
<dbReference type="Pfam" id="PF02706">
    <property type="entry name" value="Wzz"/>
    <property type="match status" value="1"/>
</dbReference>
<evidence type="ECO:0000256" key="13">
    <source>
        <dbReference type="ARBA" id="ARBA00023137"/>
    </source>
</evidence>
<dbReference type="AlphaFoldDB" id="A0A495Y3N4"/>
<evidence type="ECO:0000256" key="2">
    <source>
        <dbReference type="ARBA" id="ARBA00006683"/>
    </source>
</evidence>
<dbReference type="InterPro" id="IPR003856">
    <property type="entry name" value="LPS_length_determ_N"/>
</dbReference>
<dbReference type="OrthoDB" id="9812433at2"/>
<keyword evidence="8" id="KW-0547">Nucleotide-binding</keyword>
<comment type="subcellular location">
    <subcellularLocation>
        <location evidence="1">Cell membrane</location>
        <topology evidence="1">Multi-pass membrane protein</topology>
    </subcellularLocation>
</comment>
<dbReference type="PANTHER" id="PTHR32309">
    <property type="entry name" value="TYROSINE-PROTEIN KINASE"/>
    <property type="match status" value="1"/>
</dbReference>
<feature type="compositionally biased region" description="Low complexity" evidence="15">
    <location>
        <begin position="494"/>
        <end position="519"/>
    </location>
</feature>
<dbReference type="NCBIfam" id="TIGR01007">
    <property type="entry name" value="eps_fam"/>
    <property type="match status" value="1"/>
</dbReference>
<evidence type="ECO:0000256" key="14">
    <source>
        <dbReference type="ARBA" id="ARBA00051245"/>
    </source>
</evidence>
<dbReference type="GO" id="GO:0004715">
    <property type="term" value="F:non-membrane spanning protein tyrosine kinase activity"/>
    <property type="evidence" value="ECO:0007669"/>
    <property type="project" value="UniProtKB-EC"/>
</dbReference>
<evidence type="ECO:0000313" key="17">
    <source>
        <dbReference type="EMBL" id="RKT79763.1"/>
    </source>
</evidence>
<keyword evidence="7" id="KW-0812">Transmembrane</keyword>
<evidence type="ECO:0000256" key="11">
    <source>
        <dbReference type="ARBA" id="ARBA00022989"/>
    </source>
</evidence>
<evidence type="ECO:0000259" key="16">
    <source>
        <dbReference type="Pfam" id="PF02706"/>
    </source>
</evidence>
<feature type="compositionally biased region" description="Low complexity" evidence="15">
    <location>
        <begin position="533"/>
        <end position="545"/>
    </location>
</feature>
<dbReference type="GO" id="GO:0042802">
    <property type="term" value="F:identical protein binding"/>
    <property type="evidence" value="ECO:0007669"/>
    <property type="project" value="UniProtKB-ARBA"/>
</dbReference>
<keyword evidence="13" id="KW-0829">Tyrosine-protein kinase</keyword>
<dbReference type="SUPFAM" id="SSF52540">
    <property type="entry name" value="P-loop containing nucleoside triphosphate hydrolases"/>
    <property type="match status" value="1"/>
</dbReference>
<protein>
    <recommendedName>
        <fullName evidence="4">non-specific protein-tyrosine kinase</fullName>
        <ecNumber evidence="4">2.7.10.2</ecNumber>
    </recommendedName>
</protein>
<feature type="domain" description="Polysaccharide chain length determinant N-terminal" evidence="16">
    <location>
        <begin position="2"/>
        <end position="87"/>
    </location>
</feature>
<dbReference type="Gene3D" id="3.40.50.300">
    <property type="entry name" value="P-loop containing nucleotide triphosphate hydrolases"/>
    <property type="match status" value="1"/>
</dbReference>
<evidence type="ECO:0000256" key="9">
    <source>
        <dbReference type="ARBA" id="ARBA00022777"/>
    </source>
</evidence>
<keyword evidence="6" id="KW-0808">Transferase</keyword>
<evidence type="ECO:0000256" key="8">
    <source>
        <dbReference type="ARBA" id="ARBA00022741"/>
    </source>
</evidence>
<name>A0A495Y3N4_9MICO</name>
<keyword evidence="9" id="KW-0418">Kinase</keyword>
<evidence type="ECO:0000256" key="5">
    <source>
        <dbReference type="ARBA" id="ARBA00022475"/>
    </source>
</evidence>
<keyword evidence="5" id="KW-1003">Cell membrane</keyword>
<comment type="similarity">
    <text evidence="2">Belongs to the CpsC/CapA family.</text>
</comment>
<evidence type="ECO:0000313" key="18">
    <source>
        <dbReference type="Proteomes" id="UP000278440"/>
    </source>
</evidence>
<proteinExistence type="inferred from homology"/>
<dbReference type="Pfam" id="PF10609">
    <property type="entry name" value="ParA"/>
    <property type="match status" value="1"/>
</dbReference>
<evidence type="ECO:0000256" key="1">
    <source>
        <dbReference type="ARBA" id="ARBA00004651"/>
    </source>
</evidence>
<dbReference type="FunFam" id="3.40.50.300:FF:000527">
    <property type="entry name" value="Tyrosine-protein kinase etk"/>
    <property type="match status" value="1"/>
</dbReference>
<dbReference type="RefSeq" id="WP_121034601.1">
    <property type="nucleotide sequence ID" value="NZ_RBXT01000001.1"/>
</dbReference>
<gene>
    <name evidence="17" type="ORF">DFJ68_3241</name>
</gene>
<comment type="caution">
    <text evidence="17">The sequence shown here is derived from an EMBL/GenBank/DDBJ whole genome shotgun (WGS) entry which is preliminary data.</text>
</comment>
<evidence type="ECO:0000256" key="12">
    <source>
        <dbReference type="ARBA" id="ARBA00023136"/>
    </source>
</evidence>
<keyword evidence="11" id="KW-1133">Transmembrane helix</keyword>
<dbReference type="EC" id="2.7.10.2" evidence="4"/>
<keyword evidence="18" id="KW-1185">Reference proteome</keyword>
<keyword evidence="10" id="KW-0067">ATP-binding</keyword>
<organism evidence="17 18">
    <name type="scientific">Terracoccus luteus</name>
    <dbReference type="NCBI Taxonomy" id="53356"/>
    <lineage>
        <taxon>Bacteria</taxon>
        <taxon>Bacillati</taxon>
        <taxon>Actinomycetota</taxon>
        <taxon>Actinomycetes</taxon>
        <taxon>Micrococcales</taxon>
        <taxon>Intrasporangiaceae</taxon>
        <taxon>Terracoccus</taxon>
    </lineage>
</organism>
<dbReference type="Proteomes" id="UP000278440">
    <property type="component" value="Unassembled WGS sequence"/>
</dbReference>
<comment type="catalytic activity">
    <reaction evidence="14">
        <text>L-tyrosyl-[protein] + ATP = O-phospho-L-tyrosyl-[protein] + ADP + H(+)</text>
        <dbReference type="Rhea" id="RHEA:10596"/>
        <dbReference type="Rhea" id="RHEA-COMP:10136"/>
        <dbReference type="Rhea" id="RHEA-COMP:20101"/>
        <dbReference type="ChEBI" id="CHEBI:15378"/>
        <dbReference type="ChEBI" id="CHEBI:30616"/>
        <dbReference type="ChEBI" id="CHEBI:46858"/>
        <dbReference type="ChEBI" id="CHEBI:61978"/>
        <dbReference type="ChEBI" id="CHEBI:456216"/>
        <dbReference type="EC" id="2.7.10.2"/>
    </reaction>
</comment>
<accession>A0A495Y3N4</accession>